<evidence type="ECO:0000256" key="2">
    <source>
        <dbReference type="ARBA" id="ARBA00003015"/>
    </source>
</evidence>
<comment type="function">
    <text evidence="2 7">Catalyzes the formation of N(7)-methylguanine at position 46 (m7G46) in tRNA.</text>
</comment>
<evidence type="ECO:0000256" key="1">
    <source>
        <dbReference type="ARBA" id="ARBA00000142"/>
    </source>
</evidence>
<dbReference type="EC" id="2.1.1.33" evidence="7"/>
<comment type="pathway">
    <text evidence="7">tRNA modification; N(7)-methylguanine-tRNA biosynthesis.</text>
</comment>
<evidence type="ECO:0000256" key="4">
    <source>
        <dbReference type="ARBA" id="ARBA00022679"/>
    </source>
</evidence>
<dbReference type="EMBL" id="JAUYZK010000008">
    <property type="protein sequence ID" value="MDP2539351.1"/>
    <property type="molecule type" value="Genomic_DNA"/>
</dbReference>
<dbReference type="InterPro" id="IPR055361">
    <property type="entry name" value="tRNA_methyltr_TrmB_bact"/>
</dbReference>
<comment type="catalytic activity">
    <reaction evidence="1 7">
        <text>guanosine(46) in tRNA + S-adenosyl-L-methionine = N(7)-methylguanosine(46) in tRNA + S-adenosyl-L-homocysteine</text>
        <dbReference type="Rhea" id="RHEA:42708"/>
        <dbReference type="Rhea" id="RHEA-COMP:10188"/>
        <dbReference type="Rhea" id="RHEA-COMP:10189"/>
        <dbReference type="ChEBI" id="CHEBI:57856"/>
        <dbReference type="ChEBI" id="CHEBI:59789"/>
        <dbReference type="ChEBI" id="CHEBI:74269"/>
        <dbReference type="ChEBI" id="CHEBI:74480"/>
        <dbReference type="EC" id="2.1.1.33"/>
    </reaction>
</comment>
<keyword evidence="4 7" id="KW-0808">Transferase</keyword>
<dbReference type="RefSeq" id="WP_305517230.1">
    <property type="nucleotide sequence ID" value="NZ_JAUPEV010000008.1"/>
</dbReference>
<dbReference type="PROSITE" id="PS51625">
    <property type="entry name" value="SAM_MT_TRMB"/>
    <property type="match status" value="1"/>
</dbReference>
<gene>
    <name evidence="7 9" type="primary">trmB</name>
    <name evidence="8" type="ORF">Q5I04_05610</name>
    <name evidence="9" type="ORF">Q5I06_06155</name>
</gene>
<accession>A0AA90PR08</accession>
<comment type="similarity">
    <text evidence="7">Belongs to the class I-like SAM-binding methyltransferase superfamily. TrmB family.</text>
</comment>
<keyword evidence="6 7" id="KW-0819">tRNA processing</keyword>
<feature type="binding site" evidence="7">
    <location>
        <position position="201"/>
    </location>
    <ligand>
        <name>substrate</name>
    </ligand>
</feature>
<dbReference type="Pfam" id="PF02390">
    <property type="entry name" value="Methyltransf_4"/>
    <property type="match status" value="1"/>
</dbReference>
<dbReference type="InterPro" id="IPR003358">
    <property type="entry name" value="tRNA_(Gua-N-7)_MeTrfase_Trmb"/>
</dbReference>
<dbReference type="SUPFAM" id="SSF53335">
    <property type="entry name" value="S-adenosyl-L-methionine-dependent methyltransferases"/>
    <property type="match status" value="1"/>
</dbReference>
<keyword evidence="3 7" id="KW-0489">Methyltransferase</keyword>
<dbReference type="PANTHER" id="PTHR23417:SF14">
    <property type="entry name" value="PENTACOTRIPEPTIDE-REPEAT REGION OF PRORP DOMAIN-CONTAINING PROTEIN"/>
    <property type="match status" value="1"/>
</dbReference>
<feature type="binding site" evidence="7">
    <location>
        <position position="123"/>
    </location>
    <ligand>
        <name>S-adenosyl-L-methionine</name>
        <dbReference type="ChEBI" id="CHEBI:59789"/>
    </ligand>
</feature>
<evidence type="ECO:0000256" key="6">
    <source>
        <dbReference type="ARBA" id="ARBA00022694"/>
    </source>
</evidence>
<protein>
    <recommendedName>
        <fullName evidence="7">tRNA (guanine-N(7)-)-methyltransferase</fullName>
        <ecNumber evidence="7">2.1.1.33</ecNumber>
    </recommendedName>
    <alternativeName>
        <fullName evidence="7">tRNA (guanine(46)-N(7))-methyltransferase</fullName>
    </alternativeName>
    <alternativeName>
        <fullName evidence="7">tRNA(m7G46)-methyltransferase</fullName>
    </alternativeName>
</protein>
<reference evidence="9 11" key="1">
    <citation type="submission" date="2023-07" db="EMBL/GenBank/DDBJ databases">
        <title>Unpublished Manusciprt.</title>
        <authorList>
            <person name="Aydin F."/>
            <person name="Tarhane S."/>
            <person name="Saticioglu I.B."/>
            <person name="Karakaya E."/>
            <person name="Abay S."/>
            <person name="Guran O."/>
            <person name="Bozkurt E."/>
            <person name="Uzum N."/>
            <person name="Olgun K."/>
            <person name="Jablonski D."/>
        </authorList>
    </citation>
    <scope>NUCLEOTIDE SEQUENCE</scope>
    <source>
        <strain evidence="11">faydin-H75</strain>
        <strain evidence="9">Faydin-H76</strain>
    </source>
</reference>
<sequence length="386" mass="44987">MPHFLAQYEELGKLPFTDEVYKVLYEAVSIRNPNESLICMDYEEDEFFIRKIKKPQAILFKAEKISKPSPIGILKGALRVLAKKSTLISHNLNNDSIKQTLKSNFFLKPQEVFRLDFSKLCIEIGFGSGRHLLKLAQENPHQTYIGMEIHTPSIQQVLRQIDLLGLKNLYIVCMDARVLLEILPSNSCEIIYVHFPVPWNKKPHRRVISHKFLAQVDRVLKKDGFLELRTDDEQYFRDSLEIAMKANNTRAEIGKNLSSEVISKYEARWQRAQKDIFDLRIFSLKQSEDKKIEYDFSFSSFSFNALEKIHQVGKIIKTDFFLHICEVFRTDDGKFILILSFGDFSWPVNKIVIFEKKRAYYFGGHPLSTEANINSHLELLNLLMEK</sequence>
<feature type="binding site" evidence="7">
    <location>
        <position position="175"/>
    </location>
    <ligand>
        <name>S-adenosyl-L-methionine</name>
        <dbReference type="ChEBI" id="CHEBI:59789"/>
    </ligand>
</feature>
<proteinExistence type="inferred from homology"/>
<comment type="caution">
    <text evidence="7">Lacks conserved residue(s) required for the propagation of feature annotation.</text>
</comment>
<dbReference type="Gene3D" id="3.40.50.150">
    <property type="entry name" value="Vaccinia Virus protein VP39"/>
    <property type="match status" value="1"/>
</dbReference>
<dbReference type="EMBL" id="JAUPEV010000008">
    <property type="protein sequence ID" value="MDO7253385.1"/>
    <property type="molecule type" value="Genomic_DNA"/>
</dbReference>
<evidence type="ECO:0000313" key="9">
    <source>
        <dbReference type="EMBL" id="MDP2539351.1"/>
    </source>
</evidence>
<dbReference type="GO" id="GO:0008176">
    <property type="term" value="F:tRNA (guanine(46)-N7)-methyltransferase activity"/>
    <property type="evidence" value="ECO:0007669"/>
    <property type="project" value="UniProtKB-UniRule"/>
</dbReference>
<evidence type="ECO:0000256" key="3">
    <source>
        <dbReference type="ARBA" id="ARBA00022603"/>
    </source>
</evidence>
<dbReference type="AlphaFoldDB" id="A0AA90PR08"/>
<dbReference type="Proteomes" id="UP001240777">
    <property type="component" value="Unassembled WGS sequence"/>
</dbReference>
<name>A0AA90PR08_9HELI</name>
<evidence type="ECO:0000256" key="5">
    <source>
        <dbReference type="ARBA" id="ARBA00022691"/>
    </source>
</evidence>
<comment type="caution">
    <text evidence="9">The sequence shown here is derived from an EMBL/GenBank/DDBJ whole genome shotgun (WGS) entry which is preliminary data.</text>
</comment>
<dbReference type="Proteomes" id="UP001177258">
    <property type="component" value="Unassembled WGS sequence"/>
</dbReference>
<feature type="binding site" evidence="7">
    <location>
        <position position="231"/>
    </location>
    <ligand>
        <name>substrate</name>
    </ligand>
</feature>
<reference evidence="8 10" key="3">
    <citation type="journal article" date="2024" name="Syst. Appl. Microbiol.">
        <title>Helicobacter cappadocius sp. nov., from lizards: The first psychrotrophic Helicobacter species.</title>
        <authorList>
            <person name="Aydin F."/>
            <person name="Tarhane S."/>
            <person name="Karakaya E."/>
            <person name="Abay S."/>
            <person name="Kayman T."/>
            <person name="Guran O."/>
            <person name="Bozkurt E."/>
            <person name="Uzum N."/>
            <person name="Avci A."/>
            <person name="Olgun K."/>
            <person name="Jablonski D."/>
            <person name="Guran C."/>
            <person name="Burcin Saticioglu I."/>
        </authorList>
    </citation>
    <scope>NUCLEOTIDE SEQUENCE [LARGE SCALE GENOMIC DNA]</scope>
    <source>
        <strain evidence="8">Faydin-H75</strain>
        <strain evidence="10">faydin-H76</strain>
    </source>
</reference>
<keyword evidence="5 7" id="KW-0949">S-adenosyl-L-methionine</keyword>
<dbReference type="HAMAP" id="MF_01057">
    <property type="entry name" value="tRNA_methyltr_TrmB"/>
    <property type="match status" value="1"/>
</dbReference>
<keyword evidence="11" id="KW-1185">Reference proteome</keyword>
<reference evidence="8" key="2">
    <citation type="submission" date="2023-07" db="EMBL/GenBank/DDBJ databases">
        <authorList>
            <person name="Aydin F."/>
            <person name="Tarhane S."/>
            <person name="Saticioglu I.B."/>
            <person name="Karakaya E."/>
            <person name="Abay S."/>
            <person name="Guran O."/>
            <person name="Bozkurt E."/>
            <person name="Uzum N."/>
            <person name="Olgun K."/>
            <person name="Jablonski D."/>
        </authorList>
    </citation>
    <scope>NUCLEOTIDE SEQUENCE</scope>
    <source>
        <strain evidence="8">Faydin-H75</strain>
    </source>
</reference>
<evidence type="ECO:0000313" key="8">
    <source>
        <dbReference type="EMBL" id="MDO7253385.1"/>
    </source>
</evidence>
<dbReference type="NCBIfam" id="TIGR00091">
    <property type="entry name" value="tRNA (guanosine(46)-N7)-methyltransferase TrmB"/>
    <property type="match status" value="1"/>
</dbReference>
<dbReference type="NCBIfam" id="NF010719">
    <property type="entry name" value="PRK14121.1"/>
    <property type="match status" value="1"/>
</dbReference>
<dbReference type="InterPro" id="IPR029063">
    <property type="entry name" value="SAM-dependent_MTases_sf"/>
</dbReference>
<evidence type="ECO:0000256" key="7">
    <source>
        <dbReference type="HAMAP-Rule" id="MF_01057"/>
    </source>
</evidence>
<organism evidence="9 10">
    <name type="scientific">Helicobacter cappadocius</name>
    <dbReference type="NCBI Taxonomy" id="3063998"/>
    <lineage>
        <taxon>Bacteria</taxon>
        <taxon>Pseudomonadati</taxon>
        <taxon>Campylobacterota</taxon>
        <taxon>Epsilonproteobacteria</taxon>
        <taxon>Campylobacterales</taxon>
        <taxon>Helicobacteraceae</taxon>
        <taxon>Helicobacter</taxon>
    </lineage>
</organism>
<dbReference type="PANTHER" id="PTHR23417">
    <property type="entry name" value="3-DEOXY-D-MANNO-OCTULOSONIC-ACID TRANSFERASE/TRNA GUANINE-N 7 - -METHYLTRANSFERASE"/>
    <property type="match status" value="1"/>
</dbReference>
<feature type="binding site" evidence="7">
    <location>
        <position position="148"/>
    </location>
    <ligand>
        <name>S-adenosyl-L-methionine</name>
        <dbReference type="ChEBI" id="CHEBI:59789"/>
    </ligand>
</feature>
<dbReference type="CDD" id="cd02440">
    <property type="entry name" value="AdoMet_MTases"/>
    <property type="match status" value="1"/>
</dbReference>
<dbReference type="GO" id="GO:0043527">
    <property type="term" value="C:tRNA methyltransferase complex"/>
    <property type="evidence" value="ECO:0007669"/>
    <property type="project" value="TreeGrafter"/>
</dbReference>
<evidence type="ECO:0000313" key="10">
    <source>
        <dbReference type="Proteomes" id="UP001177258"/>
    </source>
</evidence>
<evidence type="ECO:0000313" key="11">
    <source>
        <dbReference type="Proteomes" id="UP001240777"/>
    </source>
</evidence>